<evidence type="ECO:0000256" key="1">
    <source>
        <dbReference type="SAM" id="Phobius"/>
    </source>
</evidence>
<feature type="transmembrane region" description="Helical" evidence="1">
    <location>
        <begin position="48"/>
        <end position="68"/>
    </location>
</feature>
<accession>A0ABQ3W0T3</accession>
<dbReference type="EMBL" id="BNJR01000012">
    <property type="protein sequence ID" value="GHP14071.1"/>
    <property type="molecule type" value="Genomic_DNA"/>
</dbReference>
<proteinExistence type="predicted"/>
<keyword evidence="1" id="KW-1133">Transmembrane helix</keyword>
<evidence type="ECO:0000313" key="3">
    <source>
        <dbReference type="Proteomes" id="UP000604765"/>
    </source>
</evidence>
<keyword evidence="1" id="KW-0472">Membrane</keyword>
<comment type="caution">
    <text evidence="2">The sequence shown here is derived from an EMBL/GenBank/DDBJ whole genome shotgun (WGS) entry which is preliminary data.</text>
</comment>
<feature type="transmembrane region" description="Helical" evidence="1">
    <location>
        <begin position="9"/>
        <end position="28"/>
    </location>
</feature>
<name>A0ABQ3W0T3_9LACO</name>
<evidence type="ECO:0000313" key="2">
    <source>
        <dbReference type="EMBL" id="GHP14071.1"/>
    </source>
</evidence>
<reference evidence="2 3" key="1">
    <citation type="journal article" date="2021" name="Int. J. Syst. Evol. Microbiol.">
        <title>Lentilactobacillus fungorum sp. nov., isolated from spent mushroom substrates.</title>
        <authorList>
            <person name="Tohno M."/>
            <person name="Tanizawa Y."/>
            <person name="Kojima Y."/>
            <person name="Sakamoto M."/>
            <person name="Ohkuma M."/>
            <person name="Kobayashi H."/>
        </authorList>
    </citation>
    <scope>NUCLEOTIDE SEQUENCE [LARGE SCALE GENOMIC DNA]</scope>
    <source>
        <strain evidence="2 3">YK48G</strain>
    </source>
</reference>
<sequence length="70" mass="7951">MTLIIEHPIWTILVIVIIAGFSILSSLYCKAWRVFPWNDGNQPSFWKVVMIQFVIAAIGVTIIVSQLFNS</sequence>
<organism evidence="2 3">
    <name type="scientific">Lentilactobacillus fungorum</name>
    <dbReference type="NCBI Taxonomy" id="2201250"/>
    <lineage>
        <taxon>Bacteria</taxon>
        <taxon>Bacillati</taxon>
        <taxon>Bacillota</taxon>
        <taxon>Bacilli</taxon>
        <taxon>Lactobacillales</taxon>
        <taxon>Lactobacillaceae</taxon>
        <taxon>Lentilactobacillus</taxon>
    </lineage>
</organism>
<protein>
    <submittedName>
        <fullName evidence="2">Uncharacterized protein</fullName>
    </submittedName>
</protein>
<gene>
    <name evidence="2" type="ORF">YK48G_14960</name>
</gene>
<keyword evidence="3" id="KW-1185">Reference proteome</keyword>
<keyword evidence="1" id="KW-0812">Transmembrane</keyword>
<dbReference type="Proteomes" id="UP000604765">
    <property type="component" value="Unassembled WGS sequence"/>
</dbReference>